<protein>
    <recommendedName>
        <fullName evidence="2">Novel STAND NTPase 1 domain-containing protein</fullName>
    </recommendedName>
</protein>
<comment type="caution">
    <text evidence="3">The sequence shown here is derived from an EMBL/GenBank/DDBJ whole genome shotgun (WGS) entry which is preliminary data.</text>
</comment>
<keyword evidence="4" id="KW-1185">Reference proteome</keyword>
<organism evidence="3 4">
    <name type="scientific">Nocardioides immobilis</name>
    <dbReference type="NCBI Taxonomy" id="2049295"/>
    <lineage>
        <taxon>Bacteria</taxon>
        <taxon>Bacillati</taxon>
        <taxon>Actinomycetota</taxon>
        <taxon>Actinomycetes</taxon>
        <taxon>Propionibacteriales</taxon>
        <taxon>Nocardioidaceae</taxon>
        <taxon>Nocardioides</taxon>
    </lineage>
</organism>
<keyword evidence="1" id="KW-1133">Transmembrane helix</keyword>
<gene>
    <name evidence="3" type="ORF">D0Z08_30115</name>
</gene>
<proteinExistence type="predicted"/>
<dbReference type="AlphaFoldDB" id="A0A417XSC6"/>
<dbReference type="EMBL" id="QXGH01000049">
    <property type="protein sequence ID" value="RHW23348.1"/>
    <property type="molecule type" value="Genomic_DNA"/>
</dbReference>
<dbReference type="Pfam" id="PF20703">
    <property type="entry name" value="nSTAND1"/>
    <property type="match status" value="1"/>
</dbReference>
<feature type="domain" description="Novel STAND NTPase 1" evidence="2">
    <location>
        <begin position="44"/>
        <end position="308"/>
    </location>
</feature>
<evidence type="ECO:0000256" key="1">
    <source>
        <dbReference type="SAM" id="Phobius"/>
    </source>
</evidence>
<accession>A0A417XSC6</accession>
<sequence length="413" mass="47058">MRVNVPPPRGGHVVNRYVYSVASRLFGQRPDLMTPTDLGTLSLTETVHQALTAPTGTRPVLVLDQFEEVLTLDPADWSGQEEFFVQLGHMLDETQVWVLLSMREDYMGGLHRYNRLLPGQLRARYRLDFLTRDAAARAIQEPAARQAVEVTDDAANAIVSKLADDVLQQAGLSTDDHRAPYVEPVQLQVVCRQLWQTVRTEKGDFFPTIERSDVDRHVDVEGALRSYYDRTMGKVARKTGIDERLLRDWVETKLIVGQRLRGQTTEPPSREDPEPTRILRELEDAYLIRGDTRAQATWYELSHDRLIEPVLEGNHAWRVSNLPWWKVAAHLWRMTGSDVLLLKSADLRQLGRDATDGLTETEVAFLEKSRKESEHEQKMAYAMARAQHYAARYAVLWVIIMAEAVVILALVAL</sequence>
<evidence type="ECO:0000313" key="3">
    <source>
        <dbReference type="EMBL" id="RHW23348.1"/>
    </source>
</evidence>
<feature type="transmembrane region" description="Helical" evidence="1">
    <location>
        <begin position="393"/>
        <end position="412"/>
    </location>
</feature>
<keyword evidence="1" id="KW-0812">Transmembrane</keyword>
<dbReference type="InterPro" id="IPR049052">
    <property type="entry name" value="nSTAND1"/>
</dbReference>
<dbReference type="Proteomes" id="UP000283644">
    <property type="component" value="Unassembled WGS sequence"/>
</dbReference>
<evidence type="ECO:0000313" key="4">
    <source>
        <dbReference type="Proteomes" id="UP000283644"/>
    </source>
</evidence>
<keyword evidence="1" id="KW-0472">Membrane</keyword>
<reference evidence="3 4" key="1">
    <citation type="submission" date="2018-09" db="EMBL/GenBank/DDBJ databases">
        <title>Genome sequencing of Nocardioides immobilis CCTCC AB 2017083 for comparison to Nocardioides silvaticus.</title>
        <authorList>
            <person name="Li C."/>
            <person name="Wang G."/>
        </authorList>
    </citation>
    <scope>NUCLEOTIDE SEQUENCE [LARGE SCALE GENOMIC DNA]</scope>
    <source>
        <strain evidence="3 4">CCTCC AB 2017083</strain>
    </source>
</reference>
<name>A0A417XSC6_9ACTN</name>
<evidence type="ECO:0000259" key="2">
    <source>
        <dbReference type="Pfam" id="PF20703"/>
    </source>
</evidence>